<feature type="compositionally biased region" description="Basic and acidic residues" evidence="1">
    <location>
        <begin position="45"/>
        <end position="64"/>
    </location>
</feature>
<proteinExistence type="predicted"/>
<evidence type="ECO:0000256" key="1">
    <source>
        <dbReference type="SAM" id="MobiDB-lite"/>
    </source>
</evidence>
<reference evidence="2" key="1">
    <citation type="journal article" date="2013" name="Nature">
        <title>Draft genome of the wheat A-genome progenitor Triticum urartu.</title>
        <authorList>
            <person name="Ling H.Q."/>
            <person name="Zhao S."/>
            <person name="Liu D."/>
            <person name="Wang J."/>
            <person name="Sun H."/>
            <person name="Zhang C."/>
            <person name="Fan H."/>
            <person name="Li D."/>
            <person name="Dong L."/>
            <person name="Tao Y."/>
            <person name="Gao C."/>
            <person name="Wu H."/>
            <person name="Li Y."/>
            <person name="Cui Y."/>
            <person name="Guo X."/>
            <person name="Zheng S."/>
            <person name="Wang B."/>
            <person name="Yu K."/>
            <person name="Liang Q."/>
            <person name="Yang W."/>
            <person name="Lou X."/>
            <person name="Chen J."/>
            <person name="Feng M."/>
            <person name="Jian J."/>
            <person name="Zhang X."/>
            <person name="Luo G."/>
            <person name="Jiang Y."/>
            <person name="Liu J."/>
            <person name="Wang Z."/>
            <person name="Sha Y."/>
            <person name="Zhang B."/>
            <person name="Wu H."/>
            <person name="Tang D."/>
            <person name="Shen Q."/>
            <person name="Xue P."/>
            <person name="Zou S."/>
            <person name="Wang X."/>
            <person name="Liu X."/>
            <person name="Wang F."/>
            <person name="Yang Y."/>
            <person name="An X."/>
            <person name="Dong Z."/>
            <person name="Zhang K."/>
            <person name="Zhang X."/>
            <person name="Luo M.C."/>
            <person name="Dvorak J."/>
            <person name="Tong Y."/>
            <person name="Wang J."/>
            <person name="Yang H."/>
            <person name="Li Z."/>
            <person name="Wang D."/>
            <person name="Zhang A."/>
            <person name="Wang J."/>
        </authorList>
    </citation>
    <scope>NUCLEOTIDE SEQUENCE</scope>
</reference>
<gene>
    <name evidence="2" type="ORF">TRIUR3_34728</name>
</gene>
<dbReference type="EMBL" id="KD170768">
    <property type="protein sequence ID" value="EMS55402.1"/>
    <property type="molecule type" value="Genomic_DNA"/>
</dbReference>
<feature type="region of interest" description="Disordered" evidence="1">
    <location>
        <begin position="24"/>
        <end position="86"/>
    </location>
</feature>
<organism evidence="2">
    <name type="scientific">Triticum urartu</name>
    <name type="common">Red wild einkorn</name>
    <name type="synonym">Crithodium urartu</name>
    <dbReference type="NCBI Taxonomy" id="4572"/>
    <lineage>
        <taxon>Eukaryota</taxon>
        <taxon>Viridiplantae</taxon>
        <taxon>Streptophyta</taxon>
        <taxon>Embryophyta</taxon>
        <taxon>Tracheophyta</taxon>
        <taxon>Spermatophyta</taxon>
        <taxon>Magnoliopsida</taxon>
        <taxon>Liliopsida</taxon>
        <taxon>Poales</taxon>
        <taxon>Poaceae</taxon>
        <taxon>BOP clade</taxon>
        <taxon>Pooideae</taxon>
        <taxon>Triticodae</taxon>
        <taxon>Triticeae</taxon>
        <taxon>Triticinae</taxon>
        <taxon>Triticum</taxon>
    </lineage>
</organism>
<sequence>MDEIQRPVACQIVKLLAARSRCLRPQPDQEAERQDDDDQIGSILDRVELKTEKLEKEKRRVDMPRRRRPPCDGLLRRRSGELGGGEGPCKGVDLGVLYEEDKRLTTVVQATRSAQAIDGGEDGDGT</sequence>
<accession>M7Z5Y8</accession>
<evidence type="ECO:0000313" key="2">
    <source>
        <dbReference type="EMBL" id="EMS55402.1"/>
    </source>
</evidence>
<name>M7Z5Y8_TRIUA</name>
<dbReference type="AlphaFoldDB" id="M7Z5Y8"/>
<protein>
    <submittedName>
        <fullName evidence="2">Uncharacterized protein</fullName>
    </submittedName>
</protein>